<dbReference type="GO" id="GO:0046394">
    <property type="term" value="P:carboxylic acid biosynthetic process"/>
    <property type="evidence" value="ECO:0007669"/>
    <property type="project" value="UniProtKB-ARBA"/>
</dbReference>
<dbReference type="GO" id="GO:0005829">
    <property type="term" value="C:cytosol"/>
    <property type="evidence" value="ECO:0007669"/>
    <property type="project" value="TreeGrafter"/>
</dbReference>
<evidence type="ECO:0000256" key="1">
    <source>
        <dbReference type="ARBA" id="ARBA00001933"/>
    </source>
</evidence>
<organism evidence="7 8">
    <name type="scientific">Brevibacillus centrosporus</name>
    <dbReference type="NCBI Taxonomy" id="54910"/>
    <lineage>
        <taxon>Bacteria</taxon>
        <taxon>Bacillati</taxon>
        <taxon>Bacillota</taxon>
        <taxon>Bacilli</taxon>
        <taxon>Bacillales</taxon>
        <taxon>Paenibacillaceae</taxon>
        <taxon>Brevibacillus</taxon>
    </lineage>
</organism>
<dbReference type="STRING" id="1884381.SAMN05518846_1299"/>
<reference evidence="8" key="1">
    <citation type="submission" date="2016-10" db="EMBL/GenBank/DDBJ databases">
        <authorList>
            <person name="Varghese N."/>
            <person name="Submissions S."/>
        </authorList>
    </citation>
    <scope>NUCLEOTIDE SEQUENCE [LARGE SCALE GENOMIC DNA]</scope>
    <source>
        <strain evidence="8">OK042</strain>
    </source>
</reference>
<keyword evidence="4 6" id="KW-0663">Pyridoxal phosphate</keyword>
<dbReference type="Gene3D" id="3.30.470.10">
    <property type="match status" value="1"/>
</dbReference>
<dbReference type="AlphaFoldDB" id="A0A1I4E7A2"/>
<dbReference type="EMBL" id="FORT01000029">
    <property type="protein sequence ID" value="SFL00820.1"/>
    <property type="molecule type" value="Genomic_DNA"/>
</dbReference>
<keyword evidence="8" id="KW-1185">Reference proteome</keyword>
<gene>
    <name evidence="7" type="ORF">SAMN05518846_1299</name>
</gene>
<evidence type="ECO:0000256" key="5">
    <source>
        <dbReference type="RuleBase" id="RU004106"/>
    </source>
</evidence>
<dbReference type="GO" id="GO:0008652">
    <property type="term" value="P:amino acid biosynthetic process"/>
    <property type="evidence" value="ECO:0007669"/>
    <property type="project" value="UniProtKB-ARBA"/>
</dbReference>
<dbReference type="InterPro" id="IPR018300">
    <property type="entry name" value="Aminotrans_IV_CS"/>
</dbReference>
<dbReference type="InterPro" id="IPR043131">
    <property type="entry name" value="BCAT-like_N"/>
</dbReference>
<accession>A0A1I4E7A2</accession>
<protein>
    <submittedName>
        <fullName evidence="7">4-amino-4-deoxychorismate lyase</fullName>
    </submittedName>
</protein>
<dbReference type="Pfam" id="PF01063">
    <property type="entry name" value="Aminotran_4"/>
    <property type="match status" value="1"/>
</dbReference>
<name>A0A1I4E7A2_9BACL</name>
<dbReference type="CDD" id="cd00449">
    <property type="entry name" value="PLPDE_IV"/>
    <property type="match status" value="1"/>
</dbReference>
<dbReference type="InterPro" id="IPR001544">
    <property type="entry name" value="Aminotrans_IV"/>
</dbReference>
<evidence type="ECO:0000256" key="4">
    <source>
        <dbReference type="ARBA" id="ARBA00022898"/>
    </source>
</evidence>
<dbReference type="FunFam" id="3.20.10.10:FF:000002">
    <property type="entry name" value="D-alanine aminotransferase"/>
    <property type="match status" value="1"/>
</dbReference>
<evidence type="ECO:0000313" key="7">
    <source>
        <dbReference type="EMBL" id="SFL00820.1"/>
    </source>
</evidence>
<dbReference type="Gene3D" id="3.20.10.10">
    <property type="entry name" value="D-amino Acid Aminotransferase, subunit A, domain 2"/>
    <property type="match status" value="1"/>
</dbReference>
<dbReference type="GO" id="GO:0016829">
    <property type="term" value="F:lyase activity"/>
    <property type="evidence" value="ECO:0007669"/>
    <property type="project" value="UniProtKB-KW"/>
</dbReference>
<dbReference type="SUPFAM" id="SSF56752">
    <property type="entry name" value="D-aminoacid aminotransferase-like PLP-dependent enzymes"/>
    <property type="match status" value="1"/>
</dbReference>
<dbReference type="InterPro" id="IPR036038">
    <property type="entry name" value="Aminotransferase-like"/>
</dbReference>
<dbReference type="Proteomes" id="UP000198915">
    <property type="component" value="Unassembled WGS sequence"/>
</dbReference>
<comment type="subunit">
    <text evidence="3">Homodimer.</text>
</comment>
<evidence type="ECO:0000256" key="6">
    <source>
        <dbReference type="RuleBase" id="RU004516"/>
    </source>
</evidence>
<evidence type="ECO:0000256" key="3">
    <source>
        <dbReference type="ARBA" id="ARBA00011738"/>
    </source>
</evidence>
<comment type="cofactor">
    <cofactor evidence="1 6">
        <name>pyridoxal 5'-phosphate</name>
        <dbReference type="ChEBI" id="CHEBI:597326"/>
    </cofactor>
</comment>
<dbReference type="RefSeq" id="WP_092277351.1">
    <property type="nucleotide sequence ID" value="NZ_FORT01000029.1"/>
</dbReference>
<comment type="similarity">
    <text evidence="2 5">Belongs to the class-IV pyridoxal-phosphate-dependent aminotransferase family.</text>
</comment>
<dbReference type="PANTHER" id="PTHR42743">
    <property type="entry name" value="AMINO-ACID AMINOTRANSFERASE"/>
    <property type="match status" value="1"/>
</dbReference>
<proteinExistence type="inferred from homology"/>
<dbReference type="NCBIfam" id="NF005800">
    <property type="entry name" value="PRK07650.1"/>
    <property type="match status" value="1"/>
</dbReference>
<evidence type="ECO:0000256" key="2">
    <source>
        <dbReference type="ARBA" id="ARBA00009320"/>
    </source>
</evidence>
<sequence length="281" mass="31161">MRVYVNGTVLPAEQASVSVLDHGFLYGIGLFETLRVYDRRLFLWEAHYARLCSGLLALRIAPAWTSEELAEAVMLTVDANGLRDAYVRLSVTAGPEGVGLVADGYSRPSLFIFAKPVAPLADPPLPKRLQTLSLARQTAEGHQRFKSHNYLNNALAKLEVGARMDVEGLFLTHDGYLAEGIVSNLFWIKDGCLFTPSLETGILDGVTRQHVLLLAKRMGMSVEEGKYRPEVLREAEEVFVTNSVQEIVPVQEIDDHVVISTYGVHTLQLHLAYRESVAINE</sequence>
<evidence type="ECO:0000313" key="8">
    <source>
        <dbReference type="Proteomes" id="UP000198915"/>
    </source>
</evidence>
<dbReference type="InterPro" id="IPR050571">
    <property type="entry name" value="Class-IV_PLP-Dep_Aminotrnsfr"/>
</dbReference>
<dbReference type="PANTHER" id="PTHR42743:SF11">
    <property type="entry name" value="AMINODEOXYCHORISMATE LYASE"/>
    <property type="match status" value="1"/>
</dbReference>
<dbReference type="PROSITE" id="PS00770">
    <property type="entry name" value="AA_TRANSFER_CLASS_4"/>
    <property type="match status" value="1"/>
</dbReference>
<dbReference type="InterPro" id="IPR043132">
    <property type="entry name" value="BCAT-like_C"/>
</dbReference>
<keyword evidence="7" id="KW-0456">Lyase</keyword>